<feature type="compositionally biased region" description="Basic and acidic residues" evidence="1">
    <location>
        <begin position="83"/>
        <end position="93"/>
    </location>
</feature>
<evidence type="ECO:0000256" key="1">
    <source>
        <dbReference type="SAM" id="MobiDB-lite"/>
    </source>
</evidence>
<organism evidence="2 3">
    <name type="scientific">Extremus antarcticus</name>
    <dbReference type="NCBI Taxonomy" id="702011"/>
    <lineage>
        <taxon>Eukaryota</taxon>
        <taxon>Fungi</taxon>
        <taxon>Dikarya</taxon>
        <taxon>Ascomycota</taxon>
        <taxon>Pezizomycotina</taxon>
        <taxon>Dothideomycetes</taxon>
        <taxon>Dothideomycetidae</taxon>
        <taxon>Mycosphaerellales</taxon>
        <taxon>Extremaceae</taxon>
        <taxon>Extremus</taxon>
    </lineage>
</organism>
<dbReference type="AlphaFoldDB" id="A0AAJ0GAJ8"/>
<feature type="region of interest" description="Disordered" evidence="1">
    <location>
        <begin position="1"/>
        <end position="35"/>
    </location>
</feature>
<accession>A0AAJ0GAJ8</accession>
<evidence type="ECO:0000313" key="2">
    <source>
        <dbReference type="EMBL" id="KAK3050780.1"/>
    </source>
</evidence>
<feature type="region of interest" description="Disordered" evidence="1">
    <location>
        <begin position="68"/>
        <end position="106"/>
    </location>
</feature>
<dbReference type="EMBL" id="JAWDJX010000030">
    <property type="protein sequence ID" value="KAK3050780.1"/>
    <property type="molecule type" value="Genomic_DNA"/>
</dbReference>
<comment type="caution">
    <text evidence="2">The sequence shown here is derived from an EMBL/GenBank/DDBJ whole genome shotgun (WGS) entry which is preliminary data.</text>
</comment>
<keyword evidence="3" id="KW-1185">Reference proteome</keyword>
<reference evidence="2" key="1">
    <citation type="submission" date="2023-04" db="EMBL/GenBank/DDBJ databases">
        <title>Black Yeasts Isolated from many extreme environments.</title>
        <authorList>
            <person name="Coleine C."/>
            <person name="Stajich J.E."/>
            <person name="Selbmann L."/>
        </authorList>
    </citation>
    <scope>NUCLEOTIDE SEQUENCE</scope>
    <source>
        <strain evidence="2">CCFEE 5312</strain>
    </source>
</reference>
<evidence type="ECO:0000313" key="3">
    <source>
        <dbReference type="Proteomes" id="UP001271007"/>
    </source>
</evidence>
<dbReference type="Proteomes" id="UP001271007">
    <property type="component" value="Unassembled WGS sequence"/>
</dbReference>
<proteinExistence type="predicted"/>
<gene>
    <name evidence="2" type="ORF">LTR09_008146</name>
</gene>
<sequence length="265" mass="29505">MSKALLDTPHGQITPDMGRLLGHHGSTDGWKAPPEPPMEAIALGARRMRCRRFPEDCAELSDTAVEDSLQVVPGDIDGTCQSEPEHQRRRPGDNKIASSTLDDQTRIPAFHQQVSDRDSKIPDGLTRKDLAMFNLHTGSATQAASDGTAPDVKERADRLRDKLCLHRVRLDVERDRYLANCRFFEESAQEMMAFLTFNPNIAFGPQSSQLELQRLQDQAKLAQDALLQQSGVTRGLEAALRTLEARIARLGIWMVHIPDSTVDSE</sequence>
<name>A0AAJ0GAJ8_9PEZI</name>
<protein>
    <submittedName>
        <fullName evidence="2">Uncharacterized protein</fullName>
    </submittedName>
</protein>